<evidence type="ECO:0000256" key="3">
    <source>
        <dbReference type="ARBA" id="ARBA00023002"/>
    </source>
</evidence>
<dbReference type="InterPro" id="IPR050162">
    <property type="entry name" value="MsrA_MetSO_reductase"/>
</dbReference>
<dbReference type="Pfam" id="PF01625">
    <property type="entry name" value="PMSR"/>
    <property type="match status" value="1"/>
</dbReference>
<keyword evidence="14" id="KW-1185">Reference proteome</keyword>
<feature type="compositionally biased region" description="Basic and acidic residues" evidence="10">
    <location>
        <begin position="313"/>
        <end position="325"/>
    </location>
</feature>
<keyword evidence="3" id="KW-0560">Oxidoreductase</keyword>
<comment type="catalytic activity">
    <reaction evidence="7">
        <text>[thioredoxin]-disulfide + L-methionine + H2O = L-methionine (S)-S-oxide + [thioredoxin]-dithiol</text>
        <dbReference type="Rhea" id="RHEA:19993"/>
        <dbReference type="Rhea" id="RHEA-COMP:10698"/>
        <dbReference type="Rhea" id="RHEA-COMP:10700"/>
        <dbReference type="ChEBI" id="CHEBI:15377"/>
        <dbReference type="ChEBI" id="CHEBI:29950"/>
        <dbReference type="ChEBI" id="CHEBI:50058"/>
        <dbReference type="ChEBI" id="CHEBI:57844"/>
        <dbReference type="ChEBI" id="CHEBI:58772"/>
        <dbReference type="EC" id="1.8.4.11"/>
    </reaction>
</comment>
<evidence type="ECO:0000313" key="13">
    <source>
        <dbReference type="EMBL" id="CAI9766722.1"/>
    </source>
</evidence>
<comment type="similarity">
    <text evidence="1">Belongs to the MsrA Met sulfoxide reductase family.</text>
</comment>
<dbReference type="AlphaFoldDB" id="A0AAD2DTH5"/>
<evidence type="ECO:0000313" key="14">
    <source>
        <dbReference type="Proteomes" id="UP000834106"/>
    </source>
</evidence>
<evidence type="ECO:0000256" key="8">
    <source>
        <dbReference type="ARBA" id="ARBA00055441"/>
    </source>
</evidence>
<dbReference type="HAMAP" id="MF_01401">
    <property type="entry name" value="MsrA"/>
    <property type="match status" value="1"/>
</dbReference>
<name>A0AAD2DTH5_9LAMI</name>
<evidence type="ECO:0000256" key="2">
    <source>
        <dbReference type="ARBA" id="ARBA00012502"/>
    </source>
</evidence>
<dbReference type="EC" id="1.8.4.11" evidence="2"/>
<comment type="catalytic activity">
    <reaction evidence="6">
        <text>L-methionyl-[protein] + [thioredoxin]-disulfide + H2O = L-methionyl-(S)-S-oxide-[protein] + [thioredoxin]-dithiol</text>
        <dbReference type="Rhea" id="RHEA:14217"/>
        <dbReference type="Rhea" id="RHEA-COMP:10698"/>
        <dbReference type="Rhea" id="RHEA-COMP:10700"/>
        <dbReference type="Rhea" id="RHEA-COMP:12313"/>
        <dbReference type="Rhea" id="RHEA-COMP:12315"/>
        <dbReference type="ChEBI" id="CHEBI:15377"/>
        <dbReference type="ChEBI" id="CHEBI:16044"/>
        <dbReference type="ChEBI" id="CHEBI:29950"/>
        <dbReference type="ChEBI" id="CHEBI:44120"/>
        <dbReference type="ChEBI" id="CHEBI:50058"/>
        <dbReference type="EC" id="1.8.4.11"/>
    </reaction>
</comment>
<dbReference type="FunFam" id="3.30.1060.10:FF:000004">
    <property type="entry name" value="Peptide methionine sulfoxide reductase A5"/>
    <property type="match status" value="1"/>
</dbReference>
<accession>A0AAD2DTH5</accession>
<evidence type="ECO:0000259" key="12">
    <source>
        <dbReference type="Pfam" id="PF01625"/>
    </source>
</evidence>
<evidence type="ECO:0000256" key="1">
    <source>
        <dbReference type="ARBA" id="ARBA00005591"/>
    </source>
</evidence>
<dbReference type="GO" id="GO:0005737">
    <property type="term" value="C:cytoplasm"/>
    <property type="evidence" value="ECO:0007669"/>
    <property type="project" value="TreeGrafter"/>
</dbReference>
<protein>
    <recommendedName>
        <fullName evidence="9">Peptide methionine sulfoxide reductase A5</fullName>
        <ecNumber evidence="2">1.8.4.11</ecNumber>
    </recommendedName>
    <alternativeName>
        <fullName evidence="5">Peptide-methionine (S)-S-oxide reductase</fullName>
    </alternativeName>
    <alternativeName>
        <fullName evidence="4">Protein-methionine-S-oxide reductase</fullName>
    </alternativeName>
</protein>
<dbReference type="GO" id="GO:0034599">
    <property type="term" value="P:cellular response to oxidative stress"/>
    <property type="evidence" value="ECO:0007669"/>
    <property type="project" value="TreeGrafter"/>
</dbReference>
<keyword evidence="11" id="KW-0472">Membrane</keyword>
<gene>
    <name evidence="13" type="ORF">FPE_LOCUS14152</name>
</gene>
<evidence type="ECO:0000256" key="4">
    <source>
        <dbReference type="ARBA" id="ARBA00030273"/>
    </source>
</evidence>
<reference evidence="13" key="1">
    <citation type="submission" date="2023-05" db="EMBL/GenBank/DDBJ databases">
        <authorList>
            <person name="Huff M."/>
        </authorList>
    </citation>
    <scope>NUCLEOTIDE SEQUENCE</scope>
</reference>
<proteinExistence type="inferred from homology"/>
<dbReference type="Gene3D" id="3.30.1060.10">
    <property type="entry name" value="Peptide methionine sulphoxide reductase MsrA"/>
    <property type="match status" value="1"/>
</dbReference>
<evidence type="ECO:0000256" key="9">
    <source>
        <dbReference type="ARBA" id="ARBA00067558"/>
    </source>
</evidence>
<dbReference type="InterPro" id="IPR036509">
    <property type="entry name" value="Met_Sox_Rdtase_MsrA_sf"/>
</dbReference>
<feature type="transmembrane region" description="Helical" evidence="11">
    <location>
        <begin position="9"/>
        <end position="29"/>
    </location>
</feature>
<dbReference type="Proteomes" id="UP000834106">
    <property type="component" value="Chromosome 8"/>
</dbReference>
<sequence>MKLAERRNAIFLSPTISIFLLIIISLAPYSTLSIRFPDQISEISNEPSNQPLKTAIFALGSFWRSEAVFGCLDGVVRTTAGYAGGSKVNPEYRSLGDHAESVQIEYDPRSISFRQLLEVFWTSHDSRQVFGQGPDVGNQYRSIIFTDGTEESGLAAQSKEREQTRSKISVVTTQIQQLGTFYPAEPEHQKFELKRNPFLLQLIGNLPAEELERSSLAAKLNGYAAELCPPRMQRHIDAKINDILRKAAVVEGDFPITIDVGASVTDVEEAKLNGLARNRGKKGQLKSLAGDAWGKLISQSSQRQEPYCTGAEKNVDEGSEEKQKTQDATSDGGVLAEVVEAMAECGSSNSVHAP</sequence>
<feature type="domain" description="Peptide methionine sulphoxide reductase MsrA" evidence="12">
    <location>
        <begin position="54"/>
        <end position="194"/>
    </location>
</feature>
<evidence type="ECO:0000256" key="10">
    <source>
        <dbReference type="SAM" id="MobiDB-lite"/>
    </source>
</evidence>
<comment type="function">
    <text evidence="8">Catalyzes the reduction of methionine sulfoxide (MetSO) to methionine in proteins. Plays a protective role against oxidative stress by restoring activity to proteins that have been inactivated by methionine oxidation. MSRA family specifically reduces the MetSO S-enantiomer.</text>
</comment>
<dbReference type="NCBIfam" id="TIGR00401">
    <property type="entry name" value="msrA"/>
    <property type="match status" value="1"/>
</dbReference>
<dbReference type="InterPro" id="IPR002569">
    <property type="entry name" value="Met_Sox_Rdtase_MsrA_dom"/>
</dbReference>
<evidence type="ECO:0000256" key="11">
    <source>
        <dbReference type="SAM" id="Phobius"/>
    </source>
</evidence>
<organism evidence="13 14">
    <name type="scientific">Fraxinus pennsylvanica</name>
    <dbReference type="NCBI Taxonomy" id="56036"/>
    <lineage>
        <taxon>Eukaryota</taxon>
        <taxon>Viridiplantae</taxon>
        <taxon>Streptophyta</taxon>
        <taxon>Embryophyta</taxon>
        <taxon>Tracheophyta</taxon>
        <taxon>Spermatophyta</taxon>
        <taxon>Magnoliopsida</taxon>
        <taxon>eudicotyledons</taxon>
        <taxon>Gunneridae</taxon>
        <taxon>Pentapetalae</taxon>
        <taxon>asterids</taxon>
        <taxon>lamiids</taxon>
        <taxon>Lamiales</taxon>
        <taxon>Oleaceae</taxon>
        <taxon>Oleeae</taxon>
        <taxon>Fraxinus</taxon>
    </lineage>
</organism>
<dbReference type="EMBL" id="OU503043">
    <property type="protein sequence ID" value="CAI9766722.1"/>
    <property type="molecule type" value="Genomic_DNA"/>
</dbReference>
<dbReference type="SUPFAM" id="SSF55068">
    <property type="entry name" value="Peptide methionine sulfoxide reductase"/>
    <property type="match status" value="1"/>
</dbReference>
<evidence type="ECO:0000256" key="6">
    <source>
        <dbReference type="ARBA" id="ARBA00047806"/>
    </source>
</evidence>
<dbReference type="PANTHER" id="PTHR42799">
    <property type="entry name" value="MITOCHONDRIAL PEPTIDE METHIONINE SULFOXIDE REDUCTASE"/>
    <property type="match status" value="1"/>
</dbReference>
<dbReference type="GO" id="GO:0008113">
    <property type="term" value="F:peptide-methionine (S)-S-oxide reductase activity"/>
    <property type="evidence" value="ECO:0007669"/>
    <property type="project" value="UniProtKB-EC"/>
</dbReference>
<keyword evidence="11" id="KW-1133">Transmembrane helix</keyword>
<dbReference type="PANTHER" id="PTHR42799:SF3">
    <property type="entry name" value="PEPTIDE METHIONINE SULFOXIDE REDUCTASE A5"/>
    <property type="match status" value="1"/>
</dbReference>
<feature type="region of interest" description="Disordered" evidence="10">
    <location>
        <begin position="303"/>
        <end position="333"/>
    </location>
</feature>
<evidence type="ECO:0000256" key="5">
    <source>
        <dbReference type="ARBA" id="ARBA00030643"/>
    </source>
</evidence>
<keyword evidence="11" id="KW-0812">Transmembrane</keyword>
<evidence type="ECO:0000256" key="7">
    <source>
        <dbReference type="ARBA" id="ARBA00048782"/>
    </source>
</evidence>